<accession>A0A9Q1BT99</accession>
<dbReference type="AlphaFoldDB" id="A0A9Q1BT99"/>
<dbReference type="EMBL" id="JAIZAY010000012">
    <property type="protein sequence ID" value="KAJ8032411.1"/>
    <property type="molecule type" value="Genomic_DNA"/>
</dbReference>
<dbReference type="Proteomes" id="UP001152320">
    <property type="component" value="Chromosome 12"/>
</dbReference>
<protein>
    <recommendedName>
        <fullName evidence="3">Reverse transcriptase domain-containing protein</fullName>
    </recommendedName>
</protein>
<evidence type="ECO:0008006" key="3">
    <source>
        <dbReference type="Google" id="ProtNLM"/>
    </source>
</evidence>
<evidence type="ECO:0000313" key="1">
    <source>
        <dbReference type="EMBL" id="KAJ8032411.1"/>
    </source>
</evidence>
<reference evidence="1" key="1">
    <citation type="submission" date="2021-10" db="EMBL/GenBank/DDBJ databases">
        <title>Tropical sea cucumber genome reveals ecological adaptation and Cuvierian tubules defense mechanism.</title>
        <authorList>
            <person name="Chen T."/>
        </authorList>
    </citation>
    <scope>NUCLEOTIDE SEQUENCE</scope>
    <source>
        <strain evidence="1">Nanhai2018</strain>
        <tissue evidence="1">Muscle</tissue>
    </source>
</reference>
<evidence type="ECO:0000313" key="2">
    <source>
        <dbReference type="Proteomes" id="UP001152320"/>
    </source>
</evidence>
<gene>
    <name evidence="1" type="ORF">HOLleu_25929</name>
</gene>
<organism evidence="1 2">
    <name type="scientific">Holothuria leucospilota</name>
    <name type="common">Black long sea cucumber</name>
    <name type="synonym">Mertensiothuria leucospilota</name>
    <dbReference type="NCBI Taxonomy" id="206669"/>
    <lineage>
        <taxon>Eukaryota</taxon>
        <taxon>Metazoa</taxon>
        <taxon>Echinodermata</taxon>
        <taxon>Eleutherozoa</taxon>
        <taxon>Echinozoa</taxon>
        <taxon>Holothuroidea</taxon>
        <taxon>Aspidochirotacea</taxon>
        <taxon>Aspidochirotida</taxon>
        <taxon>Holothuriidae</taxon>
        <taxon>Holothuria</taxon>
    </lineage>
</organism>
<keyword evidence="2" id="KW-1185">Reference proteome</keyword>
<name>A0A9Q1BT99_HOLLE</name>
<sequence>MITDDGPCEKEIRSRTEIARGSFIKLKDVLTSKKIKLSMRKRMVRCYTYVLSTLMYASETWTISRDAENKIDAFEMWL</sequence>
<comment type="caution">
    <text evidence="1">The sequence shown here is derived from an EMBL/GenBank/DDBJ whole genome shotgun (WGS) entry which is preliminary data.</text>
</comment>
<dbReference type="OrthoDB" id="6783874at2759"/>
<proteinExistence type="predicted"/>